<protein>
    <recommendedName>
        <fullName evidence="1">HTH cro/C1-type domain-containing protein</fullName>
    </recommendedName>
</protein>
<dbReference type="Pfam" id="PF01381">
    <property type="entry name" value="HTH_3"/>
    <property type="match status" value="1"/>
</dbReference>
<dbReference type="InterPro" id="IPR010982">
    <property type="entry name" value="Lambda_DNA-bd_dom_sf"/>
</dbReference>
<proteinExistence type="predicted"/>
<evidence type="ECO:0000313" key="3">
    <source>
        <dbReference type="Proteomes" id="UP000195766"/>
    </source>
</evidence>
<dbReference type="Proteomes" id="UP000195766">
    <property type="component" value="Unassembled WGS sequence"/>
</dbReference>
<dbReference type="SUPFAM" id="SSF47413">
    <property type="entry name" value="lambda repressor-like DNA-binding domains"/>
    <property type="match status" value="1"/>
</dbReference>
<reference evidence="2 3" key="1">
    <citation type="submission" date="2017-02" db="EMBL/GenBank/DDBJ databases">
        <authorList>
            <person name="Peterson S.W."/>
        </authorList>
    </citation>
    <scope>NUCLEOTIDE SEQUENCE [LARGE SCALE GENOMIC DNA]</scope>
    <source>
        <strain evidence="2 3">3F5N</strain>
    </source>
</reference>
<gene>
    <name evidence="2" type="ORF">FM111_00100</name>
</gene>
<dbReference type="GO" id="GO:0003677">
    <property type="term" value="F:DNA binding"/>
    <property type="evidence" value="ECO:0007669"/>
    <property type="project" value="InterPro"/>
</dbReference>
<accession>A0A1R4EPG9</accession>
<evidence type="ECO:0000313" key="2">
    <source>
        <dbReference type="EMBL" id="SJM45541.1"/>
    </source>
</evidence>
<dbReference type="Gene3D" id="1.10.260.40">
    <property type="entry name" value="lambda repressor-like DNA-binding domains"/>
    <property type="match status" value="1"/>
</dbReference>
<dbReference type="CDD" id="cd00093">
    <property type="entry name" value="HTH_XRE"/>
    <property type="match status" value="1"/>
</dbReference>
<evidence type="ECO:0000259" key="1">
    <source>
        <dbReference type="PROSITE" id="PS50943"/>
    </source>
</evidence>
<name>A0A1R4EPG9_BREDI</name>
<dbReference type="PROSITE" id="PS50943">
    <property type="entry name" value="HTH_CROC1"/>
    <property type="match status" value="1"/>
</dbReference>
<dbReference type="AlphaFoldDB" id="A0A1R4EPG9"/>
<sequence>MAMRYLAGIERGEENPSLAFLVKLAEALEIHPAQLFD</sequence>
<organism evidence="2 3">
    <name type="scientific">Brevundimonas diminuta 3F5N</name>
    <dbReference type="NCBI Taxonomy" id="1255603"/>
    <lineage>
        <taxon>Bacteria</taxon>
        <taxon>Pseudomonadati</taxon>
        <taxon>Pseudomonadota</taxon>
        <taxon>Alphaproteobacteria</taxon>
        <taxon>Caulobacterales</taxon>
        <taxon>Caulobacteraceae</taxon>
        <taxon>Brevundimonas</taxon>
    </lineage>
</organism>
<dbReference type="EMBL" id="FUIE01000001">
    <property type="protein sequence ID" value="SJM45541.1"/>
    <property type="molecule type" value="Genomic_DNA"/>
</dbReference>
<dbReference type="InterPro" id="IPR001387">
    <property type="entry name" value="Cro/C1-type_HTH"/>
</dbReference>
<feature type="domain" description="HTH cro/C1-type" evidence="1">
    <location>
        <begin position="5"/>
        <end position="35"/>
    </location>
</feature>